<evidence type="ECO:0000313" key="1">
    <source>
        <dbReference type="EMBL" id="QFG74426.1"/>
    </source>
</evidence>
<dbReference type="EMBL" id="MN448287">
    <property type="protein sequence ID" value="QFG74426.1"/>
    <property type="molecule type" value="Genomic_DNA"/>
</dbReference>
<sequence>MEQIKCLERYNTDTFGSWGLQTLTLDINIPFEDILKFTIDKKCHMIIKPSRGKCWYIKKCNSNIHDTNYNLTNIKQHIVTNENNKFKPNSTIWLIDYIF</sequence>
<protein>
    <submittedName>
        <fullName evidence="1">Uncharacterized protein</fullName>
    </submittedName>
</protein>
<name>A0A5J6VJT7_9VIRU</name>
<accession>A0A5J6VJT7</accession>
<proteinExistence type="predicted"/>
<organism evidence="1">
    <name type="scientific">Megaviridae environmental sample</name>
    <dbReference type="NCBI Taxonomy" id="1737588"/>
    <lineage>
        <taxon>Viruses</taxon>
        <taxon>Varidnaviria</taxon>
        <taxon>Bamfordvirae</taxon>
        <taxon>Nucleocytoviricota</taxon>
        <taxon>Megaviricetes</taxon>
        <taxon>Imitervirales</taxon>
        <taxon>Mimiviridae</taxon>
        <taxon>environmental samples</taxon>
    </lineage>
</organism>
<reference evidence="1" key="1">
    <citation type="journal article" date="2019" name="Philos. Trans. R. Soc. Lond., B, Biol. Sci.">
        <title>Targeted metagenomic recovery of four divergent viruses reveals shared and distinctive characteristics of giant viruses of marine eukaryotes.</title>
        <authorList>
            <person name="Needham D.M."/>
            <person name="Poirier C."/>
            <person name="Hehenberger E."/>
            <person name="Jimenez V."/>
            <person name="Swalwell J.E."/>
            <person name="Santoro A.E."/>
            <person name="Worden A.Z."/>
        </authorList>
    </citation>
    <scope>NUCLEOTIDE SEQUENCE</scope>
    <source>
        <strain evidence="1">MPacV-611</strain>
    </source>
</reference>